<dbReference type="Proteomes" id="UP000198661">
    <property type="component" value="Unassembled WGS sequence"/>
</dbReference>
<dbReference type="InterPro" id="IPR028281">
    <property type="entry name" value="Sirohaem_synthase_central"/>
</dbReference>
<keyword evidence="9" id="KW-1185">Reference proteome</keyword>
<dbReference type="AlphaFoldDB" id="A0A1I2MMK6"/>
<protein>
    <recommendedName>
        <fullName evidence="2">precorrin-2 dehydrogenase</fullName>
        <ecNumber evidence="2">1.3.1.76</ecNumber>
    </recommendedName>
</protein>
<evidence type="ECO:0000313" key="8">
    <source>
        <dbReference type="EMBL" id="SFF90747.1"/>
    </source>
</evidence>
<gene>
    <name evidence="8" type="ORF">SAMN04488025_10857</name>
</gene>
<dbReference type="SUPFAM" id="SSF75615">
    <property type="entry name" value="Siroheme synthase middle domains-like"/>
    <property type="match status" value="1"/>
</dbReference>
<evidence type="ECO:0000256" key="6">
    <source>
        <dbReference type="ARBA" id="ARBA00047561"/>
    </source>
</evidence>
<dbReference type="InterPro" id="IPR042518">
    <property type="entry name" value="SirC_C"/>
</dbReference>
<dbReference type="UniPathway" id="UPA00262">
    <property type="reaction ID" value="UER00222"/>
</dbReference>
<dbReference type="NCBIfam" id="TIGR01470">
    <property type="entry name" value="cysG_Nterm"/>
    <property type="match status" value="1"/>
</dbReference>
<comment type="catalytic activity">
    <reaction evidence="6">
        <text>precorrin-2 + NAD(+) = sirohydrochlorin + NADH + 2 H(+)</text>
        <dbReference type="Rhea" id="RHEA:15613"/>
        <dbReference type="ChEBI" id="CHEBI:15378"/>
        <dbReference type="ChEBI" id="CHEBI:57540"/>
        <dbReference type="ChEBI" id="CHEBI:57945"/>
        <dbReference type="ChEBI" id="CHEBI:58351"/>
        <dbReference type="ChEBI" id="CHEBI:58827"/>
        <dbReference type="EC" id="1.3.1.76"/>
    </reaction>
</comment>
<proteinExistence type="predicted"/>
<dbReference type="RefSeq" id="WP_177199021.1">
    <property type="nucleotide sequence ID" value="NZ_FOOK01000008.1"/>
</dbReference>
<dbReference type="PANTHER" id="PTHR35330">
    <property type="entry name" value="SIROHEME BIOSYNTHESIS PROTEIN MET8"/>
    <property type="match status" value="1"/>
</dbReference>
<dbReference type="GO" id="GO:0043115">
    <property type="term" value="F:precorrin-2 dehydrogenase activity"/>
    <property type="evidence" value="ECO:0007669"/>
    <property type="project" value="UniProtKB-EC"/>
</dbReference>
<dbReference type="EMBL" id="FOOK01000008">
    <property type="protein sequence ID" value="SFF90747.1"/>
    <property type="molecule type" value="Genomic_DNA"/>
</dbReference>
<comment type="pathway">
    <text evidence="1">Porphyrin-containing compound metabolism; siroheme biosynthesis; sirohydrochlorin from precorrin-2: step 1/1.</text>
</comment>
<dbReference type="GO" id="GO:0004325">
    <property type="term" value="F:ferrochelatase activity"/>
    <property type="evidence" value="ECO:0007669"/>
    <property type="project" value="InterPro"/>
</dbReference>
<evidence type="ECO:0000256" key="4">
    <source>
        <dbReference type="ARBA" id="ARBA00023027"/>
    </source>
</evidence>
<evidence type="ECO:0000256" key="2">
    <source>
        <dbReference type="ARBA" id="ARBA00012400"/>
    </source>
</evidence>
<keyword evidence="5" id="KW-0627">Porphyrin biosynthesis</keyword>
<dbReference type="STRING" id="201973.SAMN04488025_10857"/>
<evidence type="ECO:0000313" key="9">
    <source>
        <dbReference type="Proteomes" id="UP000198661"/>
    </source>
</evidence>
<organism evidence="8 9">
    <name type="scientific">Planifilum fulgidum</name>
    <dbReference type="NCBI Taxonomy" id="201973"/>
    <lineage>
        <taxon>Bacteria</taxon>
        <taxon>Bacillati</taxon>
        <taxon>Bacillota</taxon>
        <taxon>Bacilli</taxon>
        <taxon>Bacillales</taxon>
        <taxon>Thermoactinomycetaceae</taxon>
        <taxon>Planifilum</taxon>
    </lineage>
</organism>
<dbReference type="EC" id="1.3.1.76" evidence="2"/>
<evidence type="ECO:0000256" key="5">
    <source>
        <dbReference type="ARBA" id="ARBA00023244"/>
    </source>
</evidence>
<dbReference type="SUPFAM" id="SSF51735">
    <property type="entry name" value="NAD(P)-binding Rossmann-fold domains"/>
    <property type="match status" value="1"/>
</dbReference>
<keyword evidence="3" id="KW-0560">Oxidoreductase</keyword>
<dbReference type="InterPro" id="IPR006367">
    <property type="entry name" value="Sirohaem_synthase_N"/>
</dbReference>
<dbReference type="Pfam" id="PF13241">
    <property type="entry name" value="NAD_binding_7"/>
    <property type="match status" value="1"/>
</dbReference>
<keyword evidence="4" id="KW-0520">NAD</keyword>
<feature type="domain" description="Siroheme synthase central" evidence="7">
    <location>
        <begin position="121"/>
        <end position="146"/>
    </location>
</feature>
<name>A0A1I2MMK6_9BACL</name>
<sequence length="228" mass="25749">MTQHLYPMMIDLTGRRCLVVGGGTVAERKVASLLAGGGDVVVVSPSLTSGLMDRFRAGEIECRLRPYRREDGEGCFLVIAATDKEAVNRQVYEDARARGQWINVVDRPDLCNFIVPSAVRRGRLTIAVSTAGASPSLAKEIRMRLETEYGPEYEVFLDLLVEMRKRIQSKVDDTRLRYRLMGELVQEEWIRLCREDPERARRRMEEWVDRNILEEMAVAADSAAGISG</sequence>
<dbReference type="InterPro" id="IPR028161">
    <property type="entry name" value="Met8-like"/>
</dbReference>
<dbReference type="Gene3D" id="3.40.50.720">
    <property type="entry name" value="NAD(P)-binding Rossmann-like Domain"/>
    <property type="match status" value="1"/>
</dbReference>
<dbReference type="Gene3D" id="1.10.8.610">
    <property type="entry name" value="SirC, precorrin-2 dehydrogenase, C-terminal helical domain-like"/>
    <property type="match status" value="1"/>
</dbReference>
<accession>A0A1I2MMK6</accession>
<dbReference type="InterPro" id="IPR036291">
    <property type="entry name" value="NAD(P)-bd_dom_sf"/>
</dbReference>
<reference evidence="8 9" key="1">
    <citation type="submission" date="2016-10" db="EMBL/GenBank/DDBJ databases">
        <authorList>
            <person name="de Groot N.N."/>
        </authorList>
    </citation>
    <scope>NUCLEOTIDE SEQUENCE [LARGE SCALE GENOMIC DNA]</scope>
    <source>
        <strain evidence="8 9">DSM 44945</strain>
    </source>
</reference>
<evidence type="ECO:0000256" key="3">
    <source>
        <dbReference type="ARBA" id="ARBA00023002"/>
    </source>
</evidence>
<evidence type="ECO:0000256" key="1">
    <source>
        <dbReference type="ARBA" id="ARBA00005010"/>
    </source>
</evidence>
<evidence type="ECO:0000259" key="7">
    <source>
        <dbReference type="Pfam" id="PF14824"/>
    </source>
</evidence>
<dbReference type="Pfam" id="PF14824">
    <property type="entry name" value="Sirohm_synth_M"/>
    <property type="match status" value="1"/>
</dbReference>
<dbReference type="GO" id="GO:0019354">
    <property type="term" value="P:siroheme biosynthetic process"/>
    <property type="evidence" value="ECO:0007669"/>
    <property type="project" value="UniProtKB-UniPathway"/>
</dbReference>
<dbReference type="PANTHER" id="PTHR35330:SF1">
    <property type="entry name" value="SIROHEME BIOSYNTHESIS PROTEIN MET8"/>
    <property type="match status" value="1"/>
</dbReference>